<evidence type="ECO:0000313" key="1">
    <source>
        <dbReference type="EMBL" id="OAS85789.1"/>
    </source>
</evidence>
<protein>
    <recommendedName>
        <fullName evidence="3">Alpha/beta hydrolase</fullName>
    </recommendedName>
</protein>
<comment type="caution">
    <text evidence="1">The sequence shown here is derived from an EMBL/GenBank/DDBJ whole genome shotgun (WGS) entry which is preliminary data.</text>
</comment>
<name>A0A179SY79_9BACI</name>
<dbReference type="InterPro" id="IPR029058">
    <property type="entry name" value="AB_hydrolase_fold"/>
</dbReference>
<dbReference type="AlphaFoldDB" id="A0A179SY79"/>
<dbReference type="EMBL" id="LWSG01000018">
    <property type="protein sequence ID" value="OAS85789.1"/>
    <property type="molecule type" value="Genomic_DNA"/>
</dbReference>
<dbReference type="SUPFAM" id="SSF53474">
    <property type="entry name" value="alpha/beta-Hydrolases"/>
    <property type="match status" value="1"/>
</dbReference>
<sequence length="247" mass="28262">MKFNAEKVLAKYERTAHIGDNKIKYVLYPSKSDKMLVCFTTLGPHIYERIRMFWEETEEWDINFLFISDNNGAQKGGLYYLGYEDNYFVEKQTIELIKLVSELQRTKEIYTIGSSMGGYAAIYYAVKLNLKGAIAVVPQANEEVIHQYGWQKWKQVLLEVGPLPNLGSLIATYDLLPSLYIQYGTYPADLAAAESLKNSLECKNGLYMFDCFPKEDHTSDFMTKELVLQILHLFSIRSDQVVKGGIG</sequence>
<gene>
    <name evidence="1" type="ORF">A6K24_23345</name>
</gene>
<dbReference type="OrthoDB" id="7335480at2"/>
<keyword evidence="2" id="KW-1185">Reference proteome</keyword>
<dbReference type="RefSeq" id="WP_066333161.1">
    <property type="nucleotide sequence ID" value="NZ_LWSG01000018.1"/>
</dbReference>
<dbReference type="Gene3D" id="3.40.50.1820">
    <property type="entry name" value="alpha/beta hydrolase"/>
    <property type="match status" value="1"/>
</dbReference>
<reference evidence="2" key="1">
    <citation type="submission" date="2016-04" db="EMBL/GenBank/DDBJ databases">
        <authorList>
            <person name="Lyu Z."/>
            <person name="Lyu W."/>
        </authorList>
    </citation>
    <scope>NUCLEOTIDE SEQUENCE [LARGE SCALE GENOMIC DNA]</scope>
    <source>
        <strain evidence="2">C44</strain>
    </source>
</reference>
<dbReference type="Proteomes" id="UP000078534">
    <property type="component" value="Unassembled WGS sequence"/>
</dbReference>
<evidence type="ECO:0008006" key="3">
    <source>
        <dbReference type="Google" id="ProtNLM"/>
    </source>
</evidence>
<dbReference type="STRING" id="152268.A6K24_23345"/>
<organism evidence="1 2">
    <name type="scientific">Metabacillus litoralis</name>
    <dbReference type="NCBI Taxonomy" id="152268"/>
    <lineage>
        <taxon>Bacteria</taxon>
        <taxon>Bacillati</taxon>
        <taxon>Bacillota</taxon>
        <taxon>Bacilli</taxon>
        <taxon>Bacillales</taxon>
        <taxon>Bacillaceae</taxon>
        <taxon>Metabacillus</taxon>
    </lineage>
</organism>
<evidence type="ECO:0000313" key="2">
    <source>
        <dbReference type="Proteomes" id="UP000078534"/>
    </source>
</evidence>
<proteinExistence type="predicted"/>
<accession>A0A179SY79</accession>